<evidence type="ECO:0000313" key="3">
    <source>
        <dbReference type="Proteomes" id="UP001377830"/>
    </source>
</evidence>
<dbReference type="AlphaFoldDB" id="A0AAN0KAY3"/>
<reference evidence="3" key="1">
    <citation type="journal article" date="2024" name="Int. J. Syst. Evol. Microbiol.">
        <title>Pectobacterium araliae sp. nov., a pathogen causing bacterial soft rot of Japanese angelica tree in Japan.</title>
        <authorList>
            <person name="Sawada H."/>
            <person name="Someya N."/>
            <person name="Morohoshi T."/>
            <person name="Ono M."/>
            <person name="Satou M."/>
        </authorList>
    </citation>
    <scope>NUCLEOTIDE SEQUENCE [LARGE SCALE GENOMIC DNA]</scope>
    <source>
        <strain evidence="3">MAFF 302110</strain>
    </source>
</reference>
<keyword evidence="1" id="KW-1133">Transmembrane helix</keyword>
<gene>
    <name evidence="2" type="ORF">PEC302110_22210</name>
</gene>
<accession>A0AAN0KAY3</accession>
<feature type="transmembrane region" description="Helical" evidence="1">
    <location>
        <begin position="56"/>
        <end position="81"/>
    </location>
</feature>
<dbReference type="EMBL" id="AP028908">
    <property type="protein sequence ID" value="BES85124.1"/>
    <property type="molecule type" value="Genomic_DNA"/>
</dbReference>
<dbReference type="Proteomes" id="UP001377830">
    <property type="component" value="Chromosome"/>
</dbReference>
<protein>
    <submittedName>
        <fullName evidence="2">Uncharacterized protein</fullName>
    </submittedName>
</protein>
<keyword evidence="3" id="KW-1185">Reference proteome</keyword>
<keyword evidence="1" id="KW-0472">Membrane</keyword>
<organism evidence="2 3">
    <name type="scientific">Pectobacterium araliae</name>
    <dbReference type="NCBI Taxonomy" id="3073862"/>
    <lineage>
        <taxon>Bacteria</taxon>
        <taxon>Pseudomonadati</taxon>
        <taxon>Pseudomonadota</taxon>
        <taxon>Gammaproteobacteria</taxon>
        <taxon>Enterobacterales</taxon>
        <taxon>Pectobacteriaceae</taxon>
        <taxon>Pectobacterium</taxon>
    </lineage>
</organism>
<feature type="transmembrane region" description="Helical" evidence="1">
    <location>
        <begin position="30"/>
        <end position="50"/>
    </location>
</feature>
<sequence length="122" mass="13386">MIFVRSENIKSNHWLAKIARGDYGVRITSMHLAVAVLLVAINYFLLPYFVNGSVWGGYLVIAAIVFYGIYVANIGMGFWRLARTLSGEVKTFLLRILAAGCVIVGISAIFNGLAIVFALLMV</sequence>
<evidence type="ECO:0000313" key="2">
    <source>
        <dbReference type="EMBL" id="BES85124.1"/>
    </source>
</evidence>
<dbReference type="KEGG" id="parl:PEC302110_22210"/>
<feature type="transmembrane region" description="Helical" evidence="1">
    <location>
        <begin position="93"/>
        <end position="120"/>
    </location>
</feature>
<evidence type="ECO:0000256" key="1">
    <source>
        <dbReference type="SAM" id="Phobius"/>
    </source>
</evidence>
<keyword evidence="1" id="KW-0812">Transmembrane</keyword>
<proteinExistence type="predicted"/>
<name>A0AAN0KAY3_9GAMM</name>
<dbReference type="RefSeq" id="WP_261848663.1">
    <property type="nucleotide sequence ID" value="NZ_AP028908.1"/>
</dbReference>